<comment type="caution">
    <text evidence="2">The sequence shown here is derived from an EMBL/GenBank/DDBJ whole genome shotgun (WGS) entry which is preliminary data.</text>
</comment>
<keyword evidence="3" id="KW-1185">Reference proteome</keyword>
<proteinExistence type="predicted"/>
<feature type="chain" id="PRO_5032386794" evidence="1">
    <location>
        <begin position="19"/>
        <end position="165"/>
    </location>
</feature>
<reference evidence="2 3" key="1">
    <citation type="submission" date="2019-10" db="EMBL/GenBank/DDBJ databases">
        <title>Glaciimonas soli sp. nov., a psychrophilic bacterium isolated from the forest soil of a high elevation mountain in Taiwan.</title>
        <authorList>
            <person name="Wang L.-T."/>
            <person name="Shieh W.Y."/>
        </authorList>
    </citation>
    <scope>NUCLEOTIDE SEQUENCE [LARGE SCALE GENOMIC DNA]</scope>
    <source>
        <strain evidence="2 3">GS1</strain>
    </source>
</reference>
<dbReference type="RefSeq" id="WP_153235992.1">
    <property type="nucleotide sequence ID" value="NZ_WINI01000009.1"/>
</dbReference>
<evidence type="ECO:0000313" key="2">
    <source>
        <dbReference type="EMBL" id="MQR02356.1"/>
    </source>
</evidence>
<gene>
    <name evidence="2" type="ORF">GEV47_16900</name>
</gene>
<dbReference type="EMBL" id="WINI01000009">
    <property type="protein sequence ID" value="MQR02356.1"/>
    <property type="molecule type" value="Genomic_DNA"/>
</dbReference>
<keyword evidence="1" id="KW-0732">Signal</keyword>
<dbReference type="Proteomes" id="UP000451565">
    <property type="component" value="Unassembled WGS sequence"/>
</dbReference>
<protein>
    <submittedName>
        <fullName evidence="2">Uncharacterized protein</fullName>
    </submittedName>
</protein>
<evidence type="ECO:0000256" key="1">
    <source>
        <dbReference type="SAM" id="SignalP"/>
    </source>
</evidence>
<name>A0A843Z0J4_9BURK</name>
<organism evidence="2 3">
    <name type="scientific">Glaciimonas soli</name>
    <dbReference type="NCBI Taxonomy" id="2590999"/>
    <lineage>
        <taxon>Bacteria</taxon>
        <taxon>Pseudomonadati</taxon>
        <taxon>Pseudomonadota</taxon>
        <taxon>Betaproteobacteria</taxon>
        <taxon>Burkholderiales</taxon>
        <taxon>Oxalobacteraceae</taxon>
        <taxon>Glaciimonas</taxon>
    </lineage>
</organism>
<feature type="signal peptide" evidence="1">
    <location>
        <begin position="1"/>
        <end position="18"/>
    </location>
</feature>
<sequence>MKKLIFFSLLSLSLSAFADIPPEAVRHACVTGTSQSGVKISAIPFGEITEDDSYAGKYRAKYSTFKGVEIGYAKKDGLTSIFYGKRFSPVSAAALINVSKVEYKGMLEKGDVELDQNTNWSLIATTDKKQYLCAVLSRQMEKAPPMAYMLSISTKPHHLYFQLGQ</sequence>
<evidence type="ECO:0000313" key="3">
    <source>
        <dbReference type="Proteomes" id="UP000451565"/>
    </source>
</evidence>
<accession>A0A843Z0J4</accession>
<dbReference type="AlphaFoldDB" id="A0A843Z0J4"/>